<dbReference type="CDD" id="cd00202">
    <property type="entry name" value="ZnF_GATA"/>
    <property type="match status" value="1"/>
</dbReference>
<evidence type="ECO:0000313" key="5">
    <source>
        <dbReference type="Proteomes" id="UP000198372"/>
    </source>
</evidence>
<feature type="domain" description="GATA-type" evidence="3">
    <location>
        <begin position="33"/>
        <end position="66"/>
    </location>
</feature>
<dbReference type="GO" id="GO:0008270">
    <property type="term" value="F:zinc ion binding"/>
    <property type="evidence" value="ECO:0007669"/>
    <property type="project" value="UniProtKB-KW"/>
</dbReference>
<dbReference type="SMART" id="SM00401">
    <property type="entry name" value="ZnF_GATA"/>
    <property type="match status" value="1"/>
</dbReference>
<dbReference type="InterPro" id="IPR000679">
    <property type="entry name" value="Znf_GATA"/>
</dbReference>
<gene>
    <name evidence="4" type="ORF">BQ2448_895</name>
</gene>
<dbReference type="EMBL" id="FMSP01000003">
    <property type="protein sequence ID" value="SCV68774.1"/>
    <property type="molecule type" value="Genomic_DNA"/>
</dbReference>
<keyword evidence="1" id="KW-0863">Zinc-finger</keyword>
<organism evidence="4 5">
    <name type="scientific">Microbotryum intermedium</name>
    <dbReference type="NCBI Taxonomy" id="269621"/>
    <lineage>
        <taxon>Eukaryota</taxon>
        <taxon>Fungi</taxon>
        <taxon>Dikarya</taxon>
        <taxon>Basidiomycota</taxon>
        <taxon>Pucciniomycotina</taxon>
        <taxon>Microbotryomycetes</taxon>
        <taxon>Microbotryales</taxon>
        <taxon>Microbotryaceae</taxon>
        <taxon>Microbotryum</taxon>
    </lineage>
</organism>
<dbReference type="PROSITE" id="PS50114">
    <property type="entry name" value="GATA_ZN_FINGER_2"/>
    <property type="match status" value="1"/>
</dbReference>
<sequence>MRYDALEGVGKLTLEGPSMNEDDDVEDRRKRGKTPPDMCAVCSVQDTAEWRRGPAGSRMLCNGCGLCAAKRAKERASEGFGPVSGDVEIWHELRAIGAERFKMTPEKFNLPAGTMERIRATRERTEQTNAASIASKSRKRSGSRSISSHTEREAAASLIGLRRGEPVRCRLLCSTINTAKRPGIISWNSASLGNEWPERQTRSPMALSGFIQALQRPSGPPMTPPSPPLTTRRSSTPHFSPTPMLTTPRASSDYGSRRDSLPPPSRQPMEHRQLQYLPPITQMIPPQYFQGVPPPPPEASSELPNLNRRPSFLEAWRQRTHGAPLPFLTQQIPPISTPSSSVRSTMIDRQPSLEYPERPAHD</sequence>
<dbReference type="Gene3D" id="3.30.50.10">
    <property type="entry name" value="Erythroid Transcription Factor GATA-1, subunit A"/>
    <property type="match status" value="1"/>
</dbReference>
<protein>
    <submittedName>
        <fullName evidence="4">BQ2448_895 protein</fullName>
    </submittedName>
</protein>
<feature type="compositionally biased region" description="Low complexity" evidence="2">
    <location>
        <begin position="329"/>
        <end position="341"/>
    </location>
</feature>
<dbReference type="SUPFAM" id="SSF57716">
    <property type="entry name" value="Glucocorticoid receptor-like (DNA-binding domain)"/>
    <property type="match status" value="1"/>
</dbReference>
<dbReference type="InterPro" id="IPR013088">
    <property type="entry name" value="Znf_NHR/GATA"/>
</dbReference>
<dbReference type="GO" id="GO:0043565">
    <property type="term" value="F:sequence-specific DNA binding"/>
    <property type="evidence" value="ECO:0007669"/>
    <property type="project" value="InterPro"/>
</dbReference>
<keyword evidence="1" id="KW-0862">Zinc</keyword>
<feature type="compositionally biased region" description="Pro residues" evidence="2">
    <location>
        <begin position="218"/>
        <end position="228"/>
    </location>
</feature>
<feature type="region of interest" description="Disordered" evidence="2">
    <location>
        <begin position="323"/>
        <end position="362"/>
    </location>
</feature>
<reference evidence="5" key="1">
    <citation type="submission" date="2016-09" db="EMBL/GenBank/DDBJ databases">
        <authorList>
            <person name="Jeantristanb JTB J.-T."/>
            <person name="Ricardo R."/>
        </authorList>
    </citation>
    <scope>NUCLEOTIDE SEQUENCE [LARGE SCALE GENOMIC DNA]</scope>
</reference>
<evidence type="ECO:0000313" key="4">
    <source>
        <dbReference type="EMBL" id="SCV68774.1"/>
    </source>
</evidence>
<dbReference type="OrthoDB" id="2162994at2759"/>
<dbReference type="Proteomes" id="UP000198372">
    <property type="component" value="Unassembled WGS sequence"/>
</dbReference>
<keyword evidence="1" id="KW-0479">Metal-binding</keyword>
<feature type="compositionally biased region" description="Polar residues" evidence="2">
    <location>
        <begin position="243"/>
        <end position="254"/>
    </location>
</feature>
<accession>A0A238FA71</accession>
<dbReference type="STRING" id="269621.A0A238FA71"/>
<feature type="region of interest" description="Disordered" evidence="2">
    <location>
        <begin position="1"/>
        <end position="35"/>
    </location>
</feature>
<name>A0A238FA71_9BASI</name>
<dbReference type="Pfam" id="PF00320">
    <property type="entry name" value="GATA"/>
    <property type="match status" value="1"/>
</dbReference>
<dbReference type="AlphaFoldDB" id="A0A238FA71"/>
<feature type="region of interest" description="Disordered" evidence="2">
    <location>
        <begin position="121"/>
        <end position="152"/>
    </location>
</feature>
<keyword evidence="5" id="KW-1185">Reference proteome</keyword>
<evidence type="ECO:0000256" key="1">
    <source>
        <dbReference type="PROSITE-ProRule" id="PRU00094"/>
    </source>
</evidence>
<feature type="region of interest" description="Disordered" evidence="2">
    <location>
        <begin position="214"/>
        <end position="270"/>
    </location>
</feature>
<evidence type="ECO:0000256" key="2">
    <source>
        <dbReference type="SAM" id="MobiDB-lite"/>
    </source>
</evidence>
<dbReference type="GO" id="GO:0006355">
    <property type="term" value="P:regulation of DNA-templated transcription"/>
    <property type="evidence" value="ECO:0007669"/>
    <property type="project" value="InterPro"/>
</dbReference>
<evidence type="ECO:0000259" key="3">
    <source>
        <dbReference type="PROSITE" id="PS50114"/>
    </source>
</evidence>
<proteinExistence type="predicted"/>